<dbReference type="Proteomes" id="UP001140206">
    <property type="component" value="Chromosome 1"/>
</dbReference>
<feature type="zinc finger region" description="FLZ-type" evidence="3">
    <location>
        <begin position="220"/>
        <end position="264"/>
    </location>
</feature>
<evidence type="ECO:0000313" key="7">
    <source>
        <dbReference type="Proteomes" id="UP001140206"/>
    </source>
</evidence>
<comment type="caution">
    <text evidence="6">The sequence shown here is derived from an EMBL/GenBank/DDBJ whole genome shotgun (WGS) entry which is preliminary data.</text>
</comment>
<reference evidence="6" key="1">
    <citation type="submission" date="2022-08" db="EMBL/GenBank/DDBJ databases">
        <authorList>
            <person name="Marques A."/>
        </authorList>
    </citation>
    <scope>NUCLEOTIDE SEQUENCE</scope>
    <source>
        <strain evidence="6">RhyPub2mFocal</strain>
        <tissue evidence="6">Leaves</tissue>
    </source>
</reference>
<dbReference type="InterPro" id="IPR007650">
    <property type="entry name" value="Zf-FLZ_dom"/>
</dbReference>
<name>A0AAV8H4X1_9POAL</name>
<accession>A0AAV8H4X1</accession>
<dbReference type="InterPro" id="IPR044593">
    <property type="entry name" value="FLZ8/MARD1"/>
</dbReference>
<evidence type="ECO:0000313" key="6">
    <source>
        <dbReference type="EMBL" id="KAJ4812885.1"/>
    </source>
</evidence>
<evidence type="ECO:0000259" key="5">
    <source>
        <dbReference type="PROSITE" id="PS51795"/>
    </source>
</evidence>
<comment type="similarity">
    <text evidence="1">Belongs to the FLZ family.</text>
</comment>
<dbReference type="GO" id="GO:0046872">
    <property type="term" value="F:metal ion binding"/>
    <property type="evidence" value="ECO:0007669"/>
    <property type="project" value="UniProtKB-KW"/>
</dbReference>
<evidence type="ECO:0000256" key="1">
    <source>
        <dbReference type="ARBA" id="ARBA00009374"/>
    </source>
</evidence>
<dbReference type="PANTHER" id="PTHR46443:SF3">
    <property type="entry name" value="PROTEIN MARD1"/>
    <property type="match status" value="1"/>
</dbReference>
<feature type="region of interest" description="Disordered" evidence="4">
    <location>
        <begin position="1"/>
        <end position="63"/>
    </location>
</feature>
<evidence type="ECO:0000256" key="4">
    <source>
        <dbReference type="SAM" id="MobiDB-lite"/>
    </source>
</evidence>
<gene>
    <name evidence="6" type="ORF">LUZ62_025451</name>
</gene>
<dbReference type="PANTHER" id="PTHR46443">
    <property type="entry name" value="FCS-LIKE ZINC FINGER 8"/>
    <property type="match status" value="1"/>
</dbReference>
<evidence type="ECO:0000256" key="3">
    <source>
        <dbReference type="PROSITE-ProRule" id="PRU01131"/>
    </source>
</evidence>
<sequence length="291" mass="32407">MLRKRSSPLPSPSANHQQRNKPKTPSPFLSPRLLVGLSPKGGFSPVESTMSPTSVLETSNPSSSSINIPFFSLSDKLSSPRKSNPISDTNPKPIGLGLVDALDSDKVDKMVLIGSKLRNKAPCTNPMPISPNGSIEFGIKNRESQLALFSPVLRTPMPMERQSSRVMNVDEMEMSEDYTCVISHGPNPRKTHIFDNCVVEKCGDAFWEMPREVSRANGGDFLSFCHSCKRSLEENRDIFMYRGERAFCSMECRDQAILYVPRVYGLKKVSMLMGFVAHFCVMKCSFMALLL</sequence>
<feature type="compositionally biased region" description="Polar residues" evidence="4">
    <location>
        <begin position="46"/>
        <end position="58"/>
    </location>
</feature>
<dbReference type="EMBL" id="JAMFTS010000001">
    <property type="protein sequence ID" value="KAJ4812885.1"/>
    <property type="molecule type" value="Genomic_DNA"/>
</dbReference>
<dbReference type="Pfam" id="PF04570">
    <property type="entry name" value="zf-FLZ"/>
    <property type="match status" value="1"/>
</dbReference>
<keyword evidence="7" id="KW-1185">Reference proteome</keyword>
<protein>
    <recommendedName>
        <fullName evidence="5">FLZ-type domain-containing protein</fullName>
    </recommendedName>
</protein>
<organism evidence="6 7">
    <name type="scientific">Rhynchospora pubera</name>
    <dbReference type="NCBI Taxonomy" id="906938"/>
    <lineage>
        <taxon>Eukaryota</taxon>
        <taxon>Viridiplantae</taxon>
        <taxon>Streptophyta</taxon>
        <taxon>Embryophyta</taxon>
        <taxon>Tracheophyta</taxon>
        <taxon>Spermatophyta</taxon>
        <taxon>Magnoliopsida</taxon>
        <taxon>Liliopsida</taxon>
        <taxon>Poales</taxon>
        <taxon>Cyperaceae</taxon>
        <taxon>Cyperoideae</taxon>
        <taxon>Rhynchosporeae</taxon>
        <taxon>Rhynchospora</taxon>
    </lineage>
</organism>
<proteinExistence type="inferred from homology"/>
<keyword evidence="2" id="KW-0479">Metal-binding</keyword>
<dbReference type="AlphaFoldDB" id="A0AAV8H4X1"/>
<evidence type="ECO:0000256" key="2">
    <source>
        <dbReference type="ARBA" id="ARBA00022723"/>
    </source>
</evidence>
<feature type="domain" description="FLZ-type" evidence="5">
    <location>
        <begin position="220"/>
        <end position="264"/>
    </location>
</feature>
<dbReference type="PROSITE" id="PS51795">
    <property type="entry name" value="ZF_FLZ"/>
    <property type="match status" value="1"/>
</dbReference>